<organism evidence="2 3">
    <name type="scientific">Heligmosomoides polygyrus</name>
    <name type="common">Parasitic roundworm</name>
    <dbReference type="NCBI Taxonomy" id="6339"/>
    <lineage>
        <taxon>Eukaryota</taxon>
        <taxon>Metazoa</taxon>
        <taxon>Ecdysozoa</taxon>
        <taxon>Nematoda</taxon>
        <taxon>Chromadorea</taxon>
        <taxon>Rhabditida</taxon>
        <taxon>Rhabditina</taxon>
        <taxon>Rhabditomorpha</taxon>
        <taxon>Strongyloidea</taxon>
        <taxon>Heligmosomidae</taxon>
        <taxon>Heligmosomoides</taxon>
    </lineage>
</organism>
<keyword evidence="2" id="KW-1185">Reference proteome</keyword>
<dbReference type="WBParaSite" id="HPBE_0000360901-mRNA-1">
    <property type="protein sequence ID" value="HPBE_0000360901-mRNA-1"/>
    <property type="gene ID" value="HPBE_0000360901"/>
</dbReference>
<reference evidence="3" key="2">
    <citation type="submission" date="2019-09" db="UniProtKB">
        <authorList>
            <consortium name="WormBaseParasite"/>
        </authorList>
    </citation>
    <scope>IDENTIFICATION</scope>
</reference>
<dbReference type="EMBL" id="UZAH01011077">
    <property type="protein sequence ID" value="VDO37967.1"/>
    <property type="molecule type" value="Genomic_DNA"/>
</dbReference>
<dbReference type="AlphaFoldDB" id="A0A183FBR7"/>
<accession>A0A183FBR7</accession>
<sequence>MGNDDDARTRPHGQPIDVDFMGSRLQLGNVVVAQQLQQIWATDRLHGQSTSDGQHRSWSLNNFIWAPSTMVIVVEFCMSCHD</sequence>
<evidence type="ECO:0000313" key="1">
    <source>
        <dbReference type="EMBL" id="VDO37967.1"/>
    </source>
</evidence>
<evidence type="ECO:0000313" key="3">
    <source>
        <dbReference type="WBParaSite" id="HPBE_0000360901-mRNA-1"/>
    </source>
</evidence>
<reference evidence="1 2" key="1">
    <citation type="submission" date="2018-11" db="EMBL/GenBank/DDBJ databases">
        <authorList>
            <consortium name="Pathogen Informatics"/>
        </authorList>
    </citation>
    <scope>NUCLEOTIDE SEQUENCE [LARGE SCALE GENOMIC DNA]</scope>
</reference>
<gene>
    <name evidence="1" type="ORF">HPBE_LOCUS3610</name>
</gene>
<accession>A0A3P7VSA3</accession>
<proteinExistence type="predicted"/>
<dbReference type="Proteomes" id="UP000050761">
    <property type="component" value="Unassembled WGS sequence"/>
</dbReference>
<protein>
    <submittedName>
        <fullName evidence="1 3">Uncharacterized protein</fullName>
    </submittedName>
</protein>
<name>A0A183FBR7_HELPZ</name>
<evidence type="ECO:0000313" key="2">
    <source>
        <dbReference type="Proteomes" id="UP000050761"/>
    </source>
</evidence>